<evidence type="ECO:0000313" key="3">
    <source>
        <dbReference type="EMBL" id="VFJ58481.1"/>
    </source>
</evidence>
<protein>
    <submittedName>
        <fullName evidence="2">Uncharacterized protein</fullName>
    </submittedName>
</protein>
<dbReference type="EMBL" id="CAADEY010000052">
    <property type="protein sequence ID" value="VFJ56164.1"/>
    <property type="molecule type" value="Genomic_DNA"/>
</dbReference>
<evidence type="ECO:0000313" key="2">
    <source>
        <dbReference type="EMBL" id="VFJ56164.1"/>
    </source>
</evidence>
<evidence type="ECO:0000256" key="1">
    <source>
        <dbReference type="SAM" id="MobiDB-lite"/>
    </source>
</evidence>
<proteinExistence type="predicted"/>
<name>A0A450SQ98_9GAMM</name>
<sequence length="134" mass="15063">MCAACIAVKCIATFLDLTRADYAAHLWDFSVDDDFPVEHLPLQVEVMTRTAMNDHGEVRTLSAEEWMRKKEAYEPDALREKLPPRRAVLPAVAFPNAPLRNSETLFFRYVNKGAGKHQPQRGTIHTAQGNALGK</sequence>
<feature type="compositionally biased region" description="Polar residues" evidence="1">
    <location>
        <begin position="120"/>
        <end position="134"/>
    </location>
</feature>
<reference evidence="2" key="1">
    <citation type="submission" date="2019-02" db="EMBL/GenBank/DDBJ databases">
        <authorList>
            <person name="Gruber-Vodicka R. H."/>
            <person name="Seah K. B. B."/>
        </authorList>
    </citation>
    <scope>NUCLEOTIDE SEQUENCE</scope>
    <source>
        <strain evidence="2">BECK_DK161</strain>
        <strain evidence="3">BECK_DK47</strain>
    </source>
</reference>
<dbReference type="AlphaFoldDB" id="A0A450SQ98"/>
<dbReference type="EMBL" id="CAADEX010000074">
    <property type="protein sequence ID" value="VFJ58481.1"/>
    <property type="molecule type" value="Genomic_DNA"/>
</dbReference>
<feature type="region of interest" description="Disordered" evidence="1">
    <location>
        <begin position="115"/>
        <end position="134"/>
    </location>
</feature>
<gene>
    <name evidence="3" type="ORF">BECKDK2373B_GA0170837_107410</name>
    <name evidence="2" type="ORF">BECKDK2373C_GA0170839_105224</name>
</gene>
<accession>A0A450SQ98</accession>
<organism evidence="2">
    <name type="scientific">Candidatus Kentrum sp. DK</name>
    <dbReference type="NCBI Taxonomy" id="2126562"/>
    <lineage>
        <taxon>Bacteria</taxon>
        <taxon>Pseudomonadati</taxon>
        <taxon>Pseudomonadota</taxon>
        <taxon>Gammaproteobacteria</taxon>
        <taxon>Candidatus Kentrum</taxon>
    </lineage>
</organism>